<accession>A0A261S5R2</accession>
<organism evidence="3 4">
    <name type="scientific">Bordetella genomosp. 1</name>
    <dbReference type="NCBI Taxonomy" id="1395607"/>
    <lineage>
        <taxon>Bacteria</taxon>
        <taxon>Pseudomonadati</taxon>
        <taxon>Pseudomonadota</taxon>
        <taxon>Betaproteobacteria</taxon>
        <taxon>Burkholderiales</taxon>
        <taxon>Alcaligenaceae</taxon>
        <taxon>Bordetella</taxon>
    </lineage>
</organism>
<evidence type="ECO:0000259" key="2">
    <source>
        <dbReference type="Pfam" id="PF07007"/>
    </source>
</evidence>
<reference evidence="3 4" key="1">
    <citation type="submission" date="2017-05" db="EMBL/GenBank/DDBJ databases">
        <title>Complete and WGS of Bordetella genogroups.</title>
        <authorList>
            <person name="Spilker T."/>
            <person name="LiPuma J."/>
        </authorList>
    </citation>
    <scope>NUCLEOTIDE SEQUENCE [LARGE SCALE GENOMIC DNA]</scope>
    <source>
        <strain evidence="3 4">AU17610</strain>
    </source>
</reference>
<evidence type="ECO:0000256" key="1">
    <source>
        <dbReference type="SAM" id="SignalP"/>
    </source>
</evidence>
<dbReference type="PANTHER" id="PTHR37549:SF1">
    <property type="entry name" value="LIPOPROTEIN LPRI"/>
    <property type="match status" value="1"/>
</dbReference>
<protein>
    <recommendedName>
        <fullName evidence="2">Lysozyme inhibitor LprI-like N-terminal domain-containing protein</fullName>
    </recommendedName>
</protein>
<gene>
    <name evidence="3" type="ORF">CEG14_17565</name>
</gene>
<dbReference type="Proteomes" id="UP000217005">
    <property type="component" value="Unassembled WGS sequence"/>
</dbReference>
<feature type="signal peptide" evidence="1">
    <location>
        <begin position="1"/>
        <end position="18"/>
    </location>
</feature>
<name>A0A261S5R2_9BORD</name>
<keyword evidence="1" id="KW-0732">Signal</keyword>
<dbReference type="PANTHER" id="PTHR37549">
    <property type="entry name" value="LIPOPROTEIN LPRI"/>
    <property type="match status" value="1"/>
</dbReference>
<dbReference type="AlphaFoldDB" id="A0A261S5R2"/>
<comment type="caution">
    <text evidence="3">The sequence shown here is derived from an EMBL/GenBank/DDBJ whole genome shotgun (WGS) entry which is preliminary data.</text>
</comment>
<feature type="domain" description="Lysozyme inhibitor LprI-like N-terminal" evidence="2">
    <location>
        <begin position="23"/>
        <end position="94"/>
    </location>
</feature>
<sequence>MKLLFTLGLATLWTCAQAASFDCTKAASATEKLICGDAETSALDGKLQGAYEAALAATDAHGKSALAKEQRNWIKYARGMCQDTACLQRAYTSRIAVLARNEKNIVNGEAYSDCKLPGKQTANGECVNVVPIRDPNARVESFNQSLEHQKQSGRIIACSRLIDLPVGVAGGNHSFGGSCVLQEGAQRKTVRICNDDMFGHFQVEPSTPQDDADKRLVDFTYAQCYGG</sequence>
<evidence type="ECO:0000313" key="4">
    <source>
        <dbReference type="Proteomes" id="UP000217005"/>
    </source>
</evidence>
<feature type="chain" id="PRO_5013170329" description="Lysozyme inhibitor LprI-like N-terminal domain-containing protein" evidence="1">
    <location>
        <begin position="19"/>
        <end position="227"/>
    </location>
</feature>
<dbReference type="EMBL" id="NEVL01000004">
    <property type="protein sequence ID" value="OZI32714.1"/>
    <property type="molecule type" value="Genomic_DNA"/>
</dbReference>
<proteinExistence type="predicted"/>
<dbReference type="Gene3D" id="1.20.1270.180">
    <property type="match status" value="1"/>
</dbReference>
<evidence type="ECO:0000313" key="3">
    <source>
        <dbReference type="EMBL" id="OZI32714.1"/>
    </source>
</evidence>
<dbReference type="Pfam" id="PF07007">
    <property type="entry name" value="LprI"/>
    <property type="match status" value="1"/>
</dbReference>
<dbReference type="GO" id="GO:0005576">
    <property type="term" value="C:extracellular region"/>
    <property type="evidence" value="ECO:0007669"/>
    <property type="project" value="TreeGrafter"/>
</dbReference>
<dbReference type="OrthoDB" id="8592519at2"/>
<dbReference type="InterPro" id="IPR052755">
    <property type="entry name" value="Lysozyme_Inhibitor_LprI"/>
</dbReference>
<dbReference type="InterPro" id="IPR009739">
    <property type="entry name" value="LprI-like_N"/>
</dbReference>